<dbReference type="RefSeq" id="WP_266123588.1">
    <property type="nucleotide sequence ID" value="NZ_JAJHNU010000004.1"/>
</dbReference>
<proteinExistence type="predicted"/>
<dbReference type="Gene3D" id="1.10.40.30">
    <property type="entry name" value="Fumarase/aspartase (C-terminal domain)"/>
    <property type="match status" value="1"/>
</dbReference>
<dbReference type="Gene3D" id="1.20.200.10">
    <property type="entry name" value="Fumarase/aspartase (Central domain)"/>
    <property type="match status" value="1"/>
</dbReference>
<keyword evidence="1" id="KW-0456">Lyase</keyword>
<evidence type="ECO:0000313" key="4">
    <source>
        <dbReference type="Proteomes" id="UP001168613"/>
    </source>
</evidence>
<dbReference type="InterPro" id="IPR000362">
    <property type="entry name" value="Fumarate_lyase_fam"/>
</dbReference>
<dbReference type="InterPro" id="IPR022761">
    <property type="entry name" value="Fumarate_lyase_N"/>
</dbReference>
<comment type="caution">
    <text evidence="3">The sequence shown here is derived from an EMBL/GenBank/DDBJ whole genome shotgun (WGS) entry which is preliminary data.</text>
</comment>
<dbReference type="EMBL" id="JAJHNU010000004">
    <property type="protein sequence ID" value="MDN4122183.1"/>
    <property type="molecule type" value="Genomic_DNA"/>
</dbReference>
<dbReference type="PRINTS" id="PR00149">
    <property type="entry name" value="FUMRATELYASE"/>
</dbReference>
<protein>
    <recommendedName>
        <fullName evidence="2">Adenylosuccinate lyase C-terminal domain-containing protein</fullName>
    </recommendedName>
</protein>
<evidence type="ECO:0000313" key="3">
    <source>
        <dbReference type="EMBL" id="MDN4122183.1"/>
    </source>
</evidence>
<dbReference type="PRINTS" id="PR00145">
    <property type="entry name" value="ARGSUCLYASE"/>
</dbReference>
<dbReference type="PROSITE" id="PS00163">
    <property type="entry name" value="FUMARATE_LYASES"/>
    <property type="match status" value="1"/>
</dbReference>
<dbReference type="SUPFAM" id="SSF48557">
    <property type="entry name" value="L-aspartase-like"/>
    <property type="match status" value="1"/>
</dbReference>
<dbReference type="Pfam" id="PF10397">
    <property type="entry name" value="ADSL_C"/>
    <property type="match status" value="1"/>
</dbReference>
<name>A0ABT8ELK7_9BURK</name>
<dbReference type="InterPro" id="IPR008948">
    <property type="entry name" value="L-Aspartase-like"/>
</dbReference>
<organism evidence="3 4">
    <name type="scientific">Alcaligenes endophyticus</name>
    <dbReference type="NCBI Taxonomy" id="1929088"/>
    <lineage>
        <taxon>Bacteria</taxon>
        <taxon>Pseudomonadati</taxon>
        <taxon>Pseudomonadota</taxon>
        <taxon>Betaproteobacteria</taxon>
        <taxon>Burkholderiales</taxon>
        <taxon>Alcaligenaceae</taxon>
        <taxon>Alcaligenes</taxon>
    </lineage>
</organism>
<feature type="domain" description="Adenylosuccinate lyase C-terminal" evidence="2">
    <location>
        <begin position="342"/>
        <end position="421"/>
    </location>
</feature>
<evidence type="ECO:0000256" key="1">
    <source>
        <dbReference type="ARBA" id="ARBA00023239"/>
    </source>
</evidence>
<dbReference type="InterPro" id="IPR019468">
    <property type="entry name" value="AdenyloSucc_lyase_C"/>
</dbReference>
<dbReference type="Proteomes" id="UP001168613">
    <property type="component" value="Unassembled WGS sequence"/>
</dbReference>
<dbReference type="PANTHER" id="PTHR43172:SF1">
    <property type="entry name" value="ADENYLOSUCCINATE LYASE"/>
    <property type="match status" value="1"/>
</dbReference>
<dbReference type="SMART" id="SM00998">
    <property type="entry name" value="ADSL_C"/>
    <property type="match status" value="1"/>
</dbReference>
<dbReference type="PANTHER" id="PTHR43172">
    <property type="entry name" value="ADENYLOSUCCINATE LYASE"/>
    <property type="match status" value="1"/>
</dbReference>
<gene>
    <name evidence="3" type="ORF">LMS43_12885</name>
</gene>
<dbReference type="InterPro" id="IPR024083">
    <property type="entry name" value="Fumarase/histidase_N"/>
</dbReference>
<sequence length="436" mass="48276">MESIFGERATVATIMQIEAALARAQAQLGIIPAQAAHEITQKAQVEYAPRDRIDAYIEQVGHPLVATLKAWSEQLSESSAAFLHFGATTPDIRLTMQILQMRAATRHVLAAAHVLEDHMLRLAQAYQMTPMMGRTVGRHALPISFGLKVSTWMLENRRNIARLFAWLERTDSGVLAGAVGTYAALGEQGFEVEALTMQELGLGPAEAADWKGTRDKHAEWGSLLAIMSKSLARMAQDIFLLQGDDFAELDEANQEVGSSTMPHKSNPRKATAIIGLSRQIAHESAVLLDWMVSIYERDQISNDSSLANLARNMDKLLQAAEGLLATLRVYPQNMERNLQRTGGLIMAERVMFALGPYVGKHKAHGLVHEAAKKVLRQETDFRSALMEQHEVADYLGEQQIEALLDHKTYLGLAPQAVQRAIEYVYACRAKQAPMEE</sequence>
<evidence type="ECO:0000259" key="2">
    <source>
        <dbReference type="SMART" id="SM00998"/>
    </source>
</evidence>
<keyword evidence="4" id="KW-1185">Reference proteome</keyword>
<dbReference type="InterPro" id="IPR020557">
    <property type="entry name" value="Fumarate_lyase_CS"/>
</dbReference>
<dbReference type="Pfam" id="PF00206">
    <property type="entry name" value="Lyase_1"/>
    <property type="match status" value="1"/>
</dbReference>
<reference evidence="3" key="1">
    <citation type="submission" date="2021-11" db="EMBL/GenBank/DDBJ databases">
        <title>Draft genome sequence of Alcaligenes endophyticus type strain CCUG 75668T.</title>
        <authorList>
            <person name="Salva-Serra F."/>
            <person name="Duran R.E."/>
            <person name="Seeger M."/>
            <person name="Moore E.R.B."/>
            <person name="Jaen-Luchoro D."/>
        </authorList>
    </citation>
    <scope>NUCLEOTIDE SEQUENCE</scope>
    <source>
        <strain evidence="3">CCUG 75668</strain>
    </source>
</reference>
<dbReference type="Gene3D" id="1.10.275.10">
    <property type="entry name" value="Fumarase/aspartase (N-terminal domain)"/>
    <property type="match status" value="1"/>
</dbReference>
<accession>A0ABT8ELK7</accession>